<evidence type="ECO:0000313" key="2">
    <source>
        <dbReference type="Proteomes" id="UP001620626"/>
    </source>
</evidence>
<gene>
    <name evidence="1" type="ORF">niasHT_000503</name>
</gene>
<reference evidence="1 2" key="1">
    <citation type="submission" date="2024-10" db="EMBL/GenBank/DDBJ databases">
        <authorList>
            <person name="Kim D."/>
        </authorList>
    </citation>
    <scope>NUCLEOTIDE SEQUENCE [LARGE SCALE GENOMIC DNA]</scope>
    <source>
        <strain evidence="1">BH-2024</strain>
    </source>
</reference>
<protein>
    <submittedName>
        <fullName evidence="1">Uncharacterized protein</fullName>
    </submittedName>
</protein>
<dbReference type="EMBL" id="JBICBT010000264">
    <property type="protein sequence ID" value="KAL3118743.1"/>
    <property type="molecule type" value="Genomic_DNA"/>
</dbReference>
<dbReference type="AlphaFoldDB" id="A0ABD2LU26"/>
<organism evidence="1 2">
    <name type="scientific">Heterodera trifolii</name>
    <dbReference type="NCBI Taxonomy" id="157864"/>
    <lineage>
        <taxon>Eukaryota</taxon>
        <taxon>Metazoa</taxon>
        <taxon>Ecdysozoa</taxon>
        <taxon>Nematoda</taxon>
        <taxon>Chromadorea</taxon>
        <taxon>Rhabditida</taxon>
        <taxon>Tylenchina</taxon>
        <taxon>Tylenchomorpha</taxon>
        <taxon>Tylenchoidea</taxon>
        <taxon>Heteroderidae</taxon>
        <taxon>Heteroderinae</taxon>
        <taxon>Heterodera</taxon>
    </lineage>
</organism>
<dbReference type="Proteomes" id="UP001620626">
    <property type="component" value="Unassembled WGS sequence"/>
</dbReference>
<sequence>MPFLDDYSALWLLGFDMVPMMNNRHKQQQEMKLFISRGSNCTMESLFVQKTDSVVPSDPKMFCPPTFTDQIFPITFTKIGGEQQQMISTKALTDANFTNILVALLSVQKDNSTKTEVSFKIGTDTDLEVAFSPLMMIGMTGSCNENDDITNYPSSSSSSKSFQHNGTRLPRRAGIYLLKLDIVLTKHCYVLTLDGTTLDGPKCPDS</sequence>
<proteinExistence type="predicted"/>
<name>A0ABD2LU26_9BILA</name>
<evidence type="ECO:0000313" key="1">
    <source>
        <dbReference type="EMBL" id="KAL3118743.1"/>
    </source>
</evidence>
<keyword evidence="2" id="KW-1185">Reference proteome</keyword>
<comment type="caution">
    <text evidence="1">The sequence shown here is derived from an EMBL/GenBank/DDBJ whole genome shotgun (WGS) entry which is preliminary data.</text>
</comment>
<accession>A0ABD2LU26</accession>